<dbReference type="InterPro" id="IPR011738">
    <property type="entry name" value="Phage_CHP"/>
</dbReference>
<dbReference type="NCBIfam" id="TIGR02215">
    <property type="entry name" value="phage_chp_gp8"/>
    <property type="match status" value="1"/>
</dbReference>
<organism evidence="1">
    <name type="scientific">marine sediment metagenome</name>
    <dbReference type="NCBI Taxonomy" id="412755"/>
    <lineage>
        <taxon>unclassified sequences</taxon>
        <taxon>metagenomes</taxon>
        <taxon>ecological metagenomes</taxon>
    </lineage>
</organism>
<evidence type="ECO:0000313" key="1">
    <source>
        <dbReference type="EMBL" id="KKK96551.1"/>
    </source>
</evidence>
<dbReference type="CDD" id="cd08054">
    <property type="entry name" value="gp6"/>
    <property type="match status" value="1"/>
</dbReference>
<comment type="caution">
    <text evidence="1">The sequence shown here is derived from an EMBL/GenBank/DDBJ whole genome shotgun (WGS) entry which is preliminary data.</text>
</comment>
<dbReference type="Gene3D" id="1.10.3230.30">
    <property type="entry name" value="Phage gp6-like head-tail connector protein"/>
    <property type="match status" value="1"/>
</dbReference>
<evidence type="ECO:0008006" key="2">
    <source>
        <dbReference type="Google" id="ProtNLM"/>
    </source>
</evidence>
<proteinExistence type="predicted"/>
<dbReference type="Pfam" id="PF05135">
    <property type="entry name" value="Phage_connect_1"/>
    <property type="match status" value="1"/>
</dbReference>
<sequence>MSGLTLITSPTGEPILIDEMKDHLRISIDDDDKDVERITRVARRWCEKMQNRSYMTQTWDLYYDDFPDTPFELPRAPLQSVTHIKYFDTDDAETTVGSTTYRIDVFGFAGRVNLKDGEVWPNPTLRTLNGVVVRFQAGYGNRAAVPEEVTQAIKLMAGHFYEHREETIPEKFQIEHIPFGVFDLLDLERVITFP</sequence>
<dbReference type="EMBL" id="LAZR01046434">
    <property type="protein sequence ID" value="KKK96551.1"/>
    <property type="molecule type" value="Genomic_DNA"/>
</dbReference>
<gene>
    <name evidence="1" type="ORF">LCGC14_2661650</name>
</gene>
<dbReference type="InterPro" id="IPR021146">
    <property type="entry name" value="Phage_gp6-like_head-tail"/>
</dbReference>
<name>A0A0F9CIP9_9ZZZZ</name>
<protein>
    <recommendedName>
        <fullName evidence="2">Phage gp6-like head-tail connector protein</fullName>
    </recommendedName>
</protein>
<reference evidence="1" key="1">
    <citation type="journal article" date="2015" name="Nature">
        <title>Complex archaea that bridge the gap between prokaryotes and eukaryotes.</title>
        <authorList>
            <person name="Spang A."/>
            <person name="Saw J.H."/>
            <person name="Jorgensen S.L."/>
            <person name="Zaremba-Niedzwiedzka K."/>
            <person name="Martijn J."/>
            <person name="Lind A.E."/>
            <person name="van Eijk R."/>
            <person name="Schleper C."/>
            <person name="Guy L."/>
            <person name="Ettema T.J."/>
        </authorList>
    </citation>
    <scope>NUCLEOTIDE SEQUENCE</scope>
</reference>
<accession>A0A0F9CIP9</accession>
<dbReference type="AlphaFoldDB" id="A0A0F9CIP9"/>